<dbReference type="EMBL" id="NKXS01005992">
    <property type="protein sequence ID" value="PIN02288.1"/>
    <property type="molecule type" value="Genomic_DNA"/>
</dbReference>
<sequence>MRKLRREDGKELCSSLSRLTNLRSLNISSFDEGEYMDLEYPLSPSTFPFLRHLVLQGCLESLPQWIGSLNALTRLSLRWSKLREDPLEYIHGLPNLLELKLQWASYEGQELSFRAGGFQRLHILSLSRLRGLRWLRMEKGSMPLLHTVRLFDCKSMVEMPVGIEHLKSLKFVRFTDMAEEFVERLIDEKRKEDGQWRLAHVPVVVVDNWVNGLLKQRQL</sequence>
<keyword evidence="4" id="KW-1185">Reference proteome</keyword>
<name>A0A2G9GAF3_9LAMI</name>
<evidence type="ECO:0000313" key="4">
    <source>
        <dbReference type="Proteomes" id="UP000231279"/>
    </source>
</evidence>
<proteinExistence type="predicted"/>
<dbReference type="InterPro" id="IPR055414">
    <property type="entry name" value="LRR_R13L4/SHOC2-like"/>
</dbReference>
<evidence type="ECO:0000313" key="3">
    <source>
        <dbReference type="EMBL" id="PIN02288.1"/>
    </source>
</evidence>
<dbReference type="OrthoDB" id="598235at2759"/>
<accession>A0A2G9GAF3</accession>
<dbReference type="STRING" id="429701.A0A2G9GAF3"/>
<organism evidence="3 4">
    <name type="scientific">Handroanthus impetiginosus</name>
    <dbReference type="NCBI Taxonomy" id="429701"/>
    <lineage>
        <taxon>Eukaryota</taxon>
        <taxon>Viridiplantae</taxon>
        <taxon>Streptophyta</taxon>
        <taxon>Embryophyta</taxon>
        <taxon>Tracheophyta</taxon>
        <taxon>Spermatophyta</taxon>
        <taxon>Magnoliopsida</taxon>
        <taxon>eudicotyledons</taxon>
        <taxon>Gunneridae</taxon>
        <taxon>Pentapetalae</taxon>
        <taxon>asterids</taxon>
        <taxon>lamiids</taxon>
        <taxon>Lamiales</taxon>
        <taxon>Bignoniaceae</taxon>
        <taxon>Crescentiina</taxon>
        <taxon>Tabebuia alliance</taxon>
        <taxon>Handroanthus</taxon>
    </lineage>
</organism>
<comment type="caution">
    <text evidence="3">The sequence shown here is derived from an EMBL/GenBank/DDBJ whole genome shotgun (WGS) entry which is preliminary data.</text>
</comment>
<protein>
    <recommendedName>
        <fullName evidence="2">Disease resistance R13L4/SHOC-2-like LRR domain-containing protein</fullName>
    </recommendedName>
</protein>
<dbReference type="Proteomes" id="UP000231279">
    <property type="component" value="Unassembled WGS sequence"/>
</dbReference>
<reference evidence="4" key="1">
    <citation type="journal article" date="2018" name="Gigascience">
        <title>Genome assembly of the Pink Ipe (Handroanthus impetiginosus, Bignoniaceae), a highly valued, ecologically keystone Neotropical timber forest tree.</title>
        <authorList>
            <person name="Silva-Junior O.B."/>
            <person name="Grattapaglia D."/>
            <person name="Novaes E."/>
            <person name="Collevatti R.G."/>
        </authorList>
    </citation>
    <scope>NUCLEOTIDE SEQUENCE [LARGE SCALE GENOMIC DNA]</scope>
    <source>
        <strain evidence="4">cv. UFG-1</strain>
    </source>
</reference>
<dbReference type="PANTHER" id="PTHR15140:SF6">
    <property type="entry name" value="TUBULIN-SPECIFIC CHAPERONE COFACTOR E-LIKE PROTEIN"/>
    <property type="match status" value="1"/>
</dbReference>
<dbReference type="PANTHER" id="PTHR15140">
    <property type="entry name" value="TUBULIN-SPECIFIC CHAPERONE E"/>
    <property type="match status" value="1"/>
</dbReference>
<dbReference type="Pfam" id="PF23598">
    <property type="entry name" value="LRR_14"/>
    <property type="match status" value="1"/>
</dbReference>
<evidence type="ECO:0000256" key="1">
    <source>
        <dbReference type="ARBA" id="ARBA00022737"/>
    </source>
</evidence>
<dbReference type="InterPro" id="IPR032675">
    <property type="entry name" value="LRR_dom_sf"/>
</dbReference>
<dbReference type="SUPFAM" id="SSF52058">
    <property type="entry name" value="L domain-like"/>
    <property type="match status" value="1"/>
</dbReference>
<dbReference type="AlphaFoldDB" id="A0A2G9GAF3"/>
<keyword evidence="1" id="KW-0677">Repeat</keyword>
<evidence type="ECO:0000259" key="2">
    <source>
        <dbReference type="Pfam" id="PF23598"/>
    </source>
</evidence>
<gene>
    <name evidence="3" type="ORF">CDL12_25200</name>
</gene>
<dbReference type="Gene3D" id="3.80.10.10">
    <property type="entry name" value="Ribonuclease Inhibitor"/>
    <property type="match status" value="1"/>
</dbReference>
<feature type="domain" description="Disease resistance R13L4/SHOC-2-like LRR" evidence="2">
    <location>
        <begin position="9"/>
        <end position="175"/>
    </location>
</feature>